<gene>
    <name evidence="8" type="ORF">HCN44_006787</name>
</gene>
<dbReference type="Proteomes" id="UP000639338">
    <property type="component" value="Unassembled WGS sequence"/>
</dbReference>
<dbReference type="PRINTS" id="PR01576">
    <property type="entry name" value="PDEFORMYLASE"/>
</dbReference>
<evidence type="ECO:0000256" key="5">
    <source>
        <dbReference type="ARBA" id="ARBA00037114"/>
    </source>
</evidence>
<dbReference type="GO" id="GO:0006412">
    <property type="term" value="P:translation"/>
    <property type="evidence" value="ECO:0007669"/>
    <property type="project" value="UniProtKB-KW"/>
</dbReference>
<evidence type="ECO:0000256" key="4">
    <source>
        <dbReference type="ARBA" id="ARBA00022917"/>
    </source>
</evidence>
<sequence length="253" mass="28814">MMFKRTVSLCCLRNKILFNDSVRYNSNDKIENWITNKLQPRYEKVKPPYDHVCQVGDPVLRVDAGPVDPKIIPTVEFKKNVDLLIKTMRRYGAYGLAAPQIGLSLQLFAMETTKAQLDDAVQSKSAGQPMDVVPLKIFINPKMKILDHTTTSYPENCASICGFSAHVPRAKSLEIEALDLDGKLFKWKAEGWPAKIAQHEMDHLQGKVFTDRMNPQTFSCAIWDVVNTRRGKVQIKFVPDVGTFSEFKKIFYK</sequence>
<evidence type="ECO:0000256" key="2">
    <source>
        <dbReference type="ARBA" id="ARBA00022723"/>
    </source>
</evidence>
<dbReference type="AlphaFoldDB" id="A0A834Y0S8"/>
<comment type="catalytic activity">
    <reaction evidence="6 7">
        <text>N-terminal N-formyl-L-methionyl-[peptide] + H2O = N-terminal L-methionyl-[peptide] + formate</text>
        <dbReference type="Rhea" id="RHEA:24420"/>
        <dbReference type="Rhea" id="RHEA-COMP:10639"/>
        <dbReference type="Rhea" id="RHEA-COMP:10640"/>
        <dbReference type="ChEBI" id="CHEBI:15377"/>
        <dbReference type="ChEBI" id="CHEBI:15740"/>
        <dbReference type="ChEBI" id="CHEBI:49298"/>
        <dbReference type="ChEBI" id="CHEBI:64731"/>
        <dbReference type="EC" id="3.5.1.88"/>
    </reaction>
</comment>
<dbReference type="CDD" id="cd00487">
    <property type="entry name" value="Pep_deformylase"/>
    <property type="match status" value="1"/>
</dbReference>
<evidence type="ECO:0000313" key="9">
    <source>
        <dbReference type="Proteomes" id="UP000639338"/>
    </source>
</evidence>
<reference evidence="8 9" key="1">
    <citation type="submission" date="2020-08" db="EMBL/GenBank/DDBJ databases">
        <title>Aphidius gifuensis genome sequencing and assembly.</title>
        <authorList>
            <person name="Du Z."/>
        </authorList>
    </citation>
    <scope>NUCLEOTIDE SEQUENCE [LARGE SCALE GENOMIC DNA]</scope>
    <source>
        <strain evidence="8">YNYX2018</strain>
        <tissue evidence="8">Adults</tissue>
    </source>
</reference>
<comment type="function">
    <text evidence="5 7">Removes the formyl group from the N-terminal Met of newly synthesized proteins.</text>
</comment>
<organism evidence="8 9">
    <name type="scientific">Aphidius gifuensis</name>
    <name type="common">Parasitoid wasp</name>
    <dbReference type="NCBI Taxonomy" id="684658"/>
    <lineage>
        <taxon>Eukaryota</taxon>
        <taxon>Metazoa</taxon>
        <taxon>Ecdysozoa</taxon>
        <taxon>Arthropoda</taxon>
        <taxon>Hexapoda</taxon>
        <taxon>Insecta</taxon>
        <taxon>Pterygota</taxon>
        <taxon>Neoptera</taxon>
        <taxon>Endopterygota</taxon>
        <taxon>Hymenoptera</taxon>
        <taxon>Apocrita</taxon>
        <taxon>Ichneumonoidea</taxon>
        <taxon>Braconidae</taxon>
        <taxon>Aphidiinae</taxon>
        <taxon>Aphidius</taxon>
    </lineage>
</organism>
<proteinExistence type="inferred from homology"/>
<evidence type="ECO:0000256" key="3">
    <source>
        <dbReference type="ARBA" id="ARBA00022801"/>
    </source>
</evidence>
<dbReference type="PANTHER" id="PTHR10458:SF2">
    <property type="entry name" value="PEPTIDE DEFORMYLASE, MITOCHONDRIAL"/>
    <property type="match status" value="1"/>
</dbReference>
<evidence type="ECO:0000313" key="8">
    <source>
        <dbReference type="EMBL" id="KAF7995680.1"/>
    </source>
</evidence>
<protein>
    <recommendedName>
        <fullName evidence="7">Peptide deformylase</fullName>
        <ecNumber evidence="7">3.5.1.88</ecNumber>
    </recommendedName>
</protein>
<comment type="similarity">
    <text evidence="1 7">Belongs to the polypeptide deformylase family.</text>
</comment>
<dbReference type="GO" id="GO:0046872">
    <property type="term" value="F:metal ion binding"/>
    <property type="evidence" value="ECO:0007669"/>
    <property type="project" value="UniProtKB-KW"/>
</dbReference>
<evidence type="ECO:0000256" key="1">
    <source>
        <dbReference type="ARBA" id="ARBA00010759"/>
    </source>
</evidence>
<accession>A0A834Y0S8</accession>
<comment type="caution">
    <text evidence="8">The sequence shown here is derived from an EMBL/GenBank/DDBJ whole genome shotgun (WGS) entry which is preliminary data.</text>
</comment>
<dbReference type="OrthoDB" id="276063at2759"/>
<evidence type="ECO:0000256" key="7">
    <source>
        <dbReference type="RuleBase" id="RU362111"/>
    </source>
</evidence>
<keyword evidence="2 7" id="KW-0479">Metal-binding</keyword>
<dbReference type="SUPFAM" id="SSF56420">
    <property type="entry name" value="Peptide deformylase"/>
    <property type="match status" value="1"/>
</dbReference>
<keyword evidence="4 7" id="KW-0648">Protein biosynthesis</keyword>
<dbReference type="Gene3D" id="3.90.45.10">
    <property type="entry name" value="Peptide deformylase"/>
    <property type="match status" value="1"/>
</dbReference>
<dbReference type="GO" id="GO:0042586">
    <property type="term" value="F:peptide deformylase activity"/>
    <property type="evidence" value="ECO:0007669"/>
    <property type="project" value="UniProtKB-EC"/>
</dbReference>
<dbReference type="Pfam" id="PF01327">
    <property type="entry name" value="Pep_deformylase"/>
    <property type="match status" value="1"/>
</dbReference>
<keyword evidence="9" id="KW-1185">Reference proteome</keyword>
<dbReference type="GO" id="GO:0005739">
    <property type="term" value="C:mitochondrion"/>
    <property type="evidence" value="ECO:0007669"/>
    <property type="project" value="UniProtKB-ARBA"/>
</dbReference>
<evidence type="ECO:0000256" key="6">
    <source>
        <dbReference type="ARBA" id="ARBA00048875"/>
    </source>
</evidence>
<dbReference type="EC" id="3.5.1.88" evidence="7"/>
<dbReference type="FunFam" id="3.90.45.10:FF:000003">
    <property type="entry name" value="Peptide deformylase"/>
    <property type="match status" value="1"/>
</dbReference>
<name>A0A834Y0S8_APHGI</name>
<keyword evidence="3 7" id="KW-0378">Hydrolase</keyword>
<dbReference type="InterPro" id="IPR036821">
    <property type="entry name" value="Peptide_deformylase_sf"/>
</dbReference>
<dbReference type="PANTHER" id="PTHR10458">
    <property type="entry name" value="PEPTIDE DEFORMYLASE"/>
    <property type="match status" value="1"/>
</dbReference>
<dbReference type="InterPro" id="IPR023635">
    <property type="entry name" value="Peptide_deformylase"/>
</dbReference>
<dbReference type="HAMAP" id="MF_00163">
    <property type="entry name" value="Pep_deformylase"/>
    <property type="match status" value="1"/>
</dbReference>
<dbReference type="EMBL" id="JACMRX010000002">
    <property type="protein sequence ID" value="KAF7995680.1"/>
    <property type="molecule type" value="Genomic_DNA"/>
</dbReference>